<accession>A0A482VC58</accession>
<dbReference type="EMBL" id="QDEB01115148">
    <property type="protein sequence ID" value="RZB40873.1"/>
    <property type="molecule type" value="Genomic_DNA"/>
</dbReference>
<protein>
    <recommendedName>
        <fullName evidence="3">DDE 3 domain containing protein</fullName>
    </recommendedName>
</protein>
<proteinExistence type="predicted"/>
<reference evidence="1 2" key="1">
    <citation type="submission" date="2017-03" db="EMBL/GenBank/DDBJ databases">
        <title>Genome of the blue death feigning beetle - Asbolus verrucosus.</title>
        <authorList>
            <person name="Rider S.D."/>
        </authorList>
    </citation>
    <scope>NUCLEOTIDE SEQUENCE [LARGE SCALE GENOMIC DNA]</scope>
    <source>
        <strain evidence="1">Butters</strain>
        <tissue evidence="1">Head and leg muscle</tissue>
    </source>
</reference>
<comment type="caution">
    <text evidence="1">The sequence shown here is derived from an EMBL/GenBank/DDBJ whole genome shotgun (WGS) entry which is preliminary data.</text>
</comment>
<name>A0A482VC58_ASBVE</name>
<gene>
    <name evidence="1" type="ORF">BDFB_012444</name>
</gene>
<sequence length="81" mass="9796">MKKNLHLFPYHLTSVQEVHKNNFPQRTEFCQWFLGTFDDNLLQTIFFIDETWFHLNGDNLEQLQDKIRNKITEINNNADNL</sequence>
<dbReference type="PANTHER" id="PTHR47326:SF1">
    <property type="entry name" value="HTH PSQ-TYPE DOMAIN-CONTAINING PROTEIN"/>
    <property type="match status" value="1"/>
</dbReference>
<evidence type="ECO:0000313" key="1">
    <source>
        <dbReference type="EMBL" id="RZB40873.1"/>
    </source>
</evidence>
<keyword evidence="2" id="KW-1185">Reference proteome</keyword>
<dbReference type="Proteomes" id="UP000292052">
    <property type="component" value="Unassembled WGS sequence"/>
</dbReference>
<organism evidence="1 2">
    <name type="scientific">Asbolus verrucosus</name>
    <name type="common">Desert ironclad beetle</name>
    <dbReference type="NCBI Taxonomy" id="1661398"/>
    <lineage>
        <taxon>Eukaryota</taxon>
        <taxon>Metazoa</taxon>
        <taxon>Ecdysozoa</taxon>
        <taxon>Arthropoda</taxon>
        <taxon>Hexapoda</taxon>
        <taxon>Insecta</taxon>
        <taxon>Pterygota</taxon>
        <taxon>Neoptera</taxon>
        <taxon>Endopterygota</taxon>
        <taxon>Coleoptera</taxon>
        <taxon>Polyphaga</taxon>
        <taxon>Cucujiformia</taxon>
        <taxon>Tenebrionidae</taxon>
        <taxon>Pimeliinae</taxon>
        <taxon>Asbolus</taxon>
    </lineage>
</organism>
<dbReference type="PANTHER" id="PTHR47326">
    <property type="entry name" value="TRANSPOSABLE ELEMENT TC3 TRANSPOSASE-LIKE PROTEIN"/>
    <property type="match status" value="1"/>
</dbReference>
<evidence type="ECO:0008006" key="3">
    <source>
        <dbReference type="Google" id="ProtNLM"/>
    </source>
</evidence>
<evidence type="ECO:0000313" key="2">
    <source>
        <dbReference type="Proteomes" id="UP000292052"/>
    </source>
</evidence>
<dbReference type="AlphaFoldDB" id="A0A482VC58"/>
<dbReference type="OrthoDB" id="10040454at2759"/>